<gene>
    <name evidence="3" type="ORF">Pla8534_09590</name>
</gene>
<keyword evidence="4" id="KW-1185">Reference proteome</keyword>
<accession>A0A518DMW4</accession>
<dbReference type="EMBL" id="CP036433">
    <property type="protein sequence ID" value="QDU93180.1"/>
    <property type="molecule type" value="Genomic_DNA"/>
</dbReference>
<reference evidence="3 4" key="1">
    <citation type="submission" date="2019-02" db="EMBL/GenBank/DDBJ databases">
        <title>Deep-cultivation of Planctomycetes and their phenomic and genomic characterization uncovers novel biology.</title>
        <authorList>
            <person name="Wiegand S."/>
            <person name="Jogler M."/>
            <person name="Boedeker C."/>
            <person name="Pinto D."/>
            <person name="Vollmers J."/>
            <person name="Rivas-Marin E."/>
            <person name="Kohn T."/>
            <person name="Peeters S.H."/>
            <person name="Heuer A."/>
            <person name="Rast P."/>
            <person name="Oberbeckmann S."/>
            <person name="Bunk B."/>
            <person name="Jeske O."/>
            <person name="Meyerdierks A."/>
            <person name="Storesund J.E."/>
            <person name="Kallscheuer N."/>
            <person name="Luecker S."/>
            <person name="Lage O.M."/>
            <person name="Pohl T."/>
            <person name="Merkel B.J."/>
            <person name="Hornburger P."/>
            <person name="Mueller R.-W."/>
            <person name="Bruemmer F."/>
            <person name="Labrenz M."/>
            <person name="Spormann A.M."/>
            <person name="Op den Camp H."/>
            <person name="Overmann J."/>
            <person name="Amann R."/>
            <person name="Jetten M.S.M."/>
            <person name="Mascher T."/>
            <person name="Medema M.H."/>
            <person name="Devos D.P."/>
            <person name="Kaster A.-K."/>
            <person name="Ovreas L."/>
            <person name="Rohde M."/>
            <person name="Galperin M.Y."/>
            <person name="Jogler C."/>
        </authorList>
    </citation>
    <scope>NUCLEOTIDE SEQUENCE [LARGE SCALE GENOMIC DNA]</scope>
    <source>
        <strain evidence="3 4">Pla85_3_4</strain>
    </source>
</reference>
<organism evidence="3 4">
    <name type="scientific">Lignipirellula cremea</name>
    <dbReference type="NCBI Taxonomy" id="2528010"/>
    <lineage>
        <taxon>Bacteria</taxon>
        <taxon>Pseudomonadati</taxon>
        <taxon>Planctomycetota</taxon>
        <taxon>Planctomycetia</taxon>
        <taxon>Pirellulales</taxon>
        <taxon>Pirellulaceae</taxon>
        <taxon>Lignipirellula</taxon>
    </lineage>
</organism>
<feature type="domain" description="YdbS-like PH" evidence="2">
    <location>
        <begin position="77"/>
        <end position="146"/>
    </location>
</feature>
<dbReference type="InterPro" id="IPR005182">
    <property type="entry name" value="YdbS-like_PH"/>
</dbReference>
<keyword evidence="1" id="KW-0472">Membrane</keyword>
<dbReference type="AlphaFoldDB" id="A0A518DMW4"/>
<dbReference type="KEGG" id="lcre:Pla8534_09590"/>
<sequence>MVTALMNQAIAGVTPAADAEAITMTVWPSICATFPGRFLGQLYSIGQGGYIVTPGNLFALLTAPIAAALYLGKVAPWFGMRYTITNRRVVVQRGLAAVDERWVDLDRFDRIEISVRPGQSWFAAGDLVFFMGNTETFRLDGVCRPESFKAACIKSQMAYTGIKAALAREARS</sequence>
<keyword evidence="1" id="KW-0812">Transmembrane</keyword>
<evidence type="ECO:0000256" key="1">
    <source>
        <dbReference type="SAM" id="Phobius"/>
    </source>
</evidence>
<dbReference type="Proteomes" id="UP000317648">
    <property type="component" value="Chromosome"/>
</dbReference>
<name>A0A518DMW4_9BACT</name>
<dbReference type="Pfam" id="PF03703">
    <property type="entry name" value="bPH_2"/>
    <property type="match status" value="1"/>
</dbReference>
<evidence type="ECO:0000313" key="4">
    <source>
        <dbReference type="Proteomes" id="UP000317648"/>
    </source>
</evidence>
<protein>
    <recommendedName>
        <fullName evidence="2">YdbS-like PH domain-containing protein</fullName>
    </recommendedName>
</protein>
<feature type="transmembrane region" description="Helical" evidence="1">
    <location>
        <begin position="57"/>
        <end position="78"/>
    </location>
</feature>
<evidence type="ECO:0000313" key="3">
    <source>
        <dbReference type="EMBL" id="QDU93180.1"/>
    </source>
</evidence>
<evidence type="ECO:0000259" key="2">
    <source>
        <dbReference type="Pfam" id="PF03703"/>
    </source>
</evidence>
<proteinExistence type="predicted"/>
<keyword evidence="1" id="KW-1133">Transmembrane helix</keyword>